<proteinExistence type="inferred from homology"/>
<evidence type="ECO:0000256" key="5">
    <source>
        <dbReference type="ARBA" id="ARBA00023204"/>
    </source>
</evidence>
<organism evidence="7 8">
    <name type="scientific">Clostridium sulfidigenes</name>
    <dbReference type="NCBI Taxonomy" id="318464"/>
    <lineage>
        <taxon>Bacteria</taxon>
        <taxon>Bacillati</taxon>
        <taxon>Bacillota</taxon>
        <taxon>Clostridia</taxon>
        <taxon>Eubacteriales</taxon>
        <taxon>Clostridiaceae</taxon>
        <taxon>Clostridium</taxon>
    </lineage>
</organism>
<dbReference type="GO" id="GO:0016787">
    <property type="term" value="F:hydrolase activity"/>
    <property type="evidence" value="ECO:0007669"/>
    <property type="project" value="UniProtKB-KW"/>
</dbReference>
<dbReference type="EC" id="3.1.-.-" evidence="6"/>
<sequence length="144" mass="17192">MFSPQKRSEIMSHIRSKNTKGEILVRKYLHRLGFRFRLHDSKLPGKPDIVLPKYRCVIFIHGCFWHAHSGCKYYRDPKTNAEYWVPKIQRNVERDKQAIYELRSLGWKVEIVWECELKKDAEARLDELVQSITQSNSNEITMKK</sequence>
<dbReference type="InterPro" id="IPR004603">
    <property type="entry name" value="DNA_mismatch_endonuc_vsr"/>
</dbReference>
<dbReference type="Pfam" id="PF03852">
    <property type="entry name" value="Vsr"/>
    <property type="match status" value="1"/>
</dbReference>
<gene>
    <name evidence="7" type="primary">vsr</name>
    <name evidence="7" type="ORF">E7215_17320</name>
</gene>
<dbReference type="EMBL" id="SVCM01000210">
    <property type="protein sequence ID" value="MBE6061901.1"/>
    <property type="molecule type" value="Genomic_DNA"/>
</dbReference>
<dbReference type="CDD" id="cd00221">
    <property type="entry name" value="Vsr"/>
    <property type="match status" value="1"/>
</dbReference>
<keyword evidence="4 6" id="KW-0378">Hydrolase</keyword>
<dbReference type="InterPro" id="IPR011335">
    <property type="entry name" value="Restrct_endonuc-II-like"/>
</dbReference>
<evidence type="ECO:0000313" key="7">
    <source>
        <dbReference type="EMBL" id="MBE6061901.1"/>
    </source>
</evidence>
<evidence type="ECO:0000313" key="8">
    <source>
        <dbReference type="Proteomes" id="UP000768462"/>
    </source>
</evidence>
<comment type="function">
    <text evidence="6">May nick specific sequences that contain T:G mispairs resulting from m5C-deamination.</text>
</comment>
<evidence type="ECO:0000256" key="6">
    <source>
        <dbReference type="PIRNR" id="PIRNR018267"/>
    </source>
</evidence>
<dbReference type="GO" id="GO:0004519">
    <property type="term" value="F:endonuclease activity"/>
    <property type="evidence" value="ECO:0007669"/>
    <property type="project" value="UniProtKB-KW"/>
</dbReference>
<evidence type="ECO:0000256" key="2">
    <source>
        <dbReference type="ARBA" id="ARBA00022759"/>
    </source>
</evidence>
<dbReference type="GO" id="GO:0006298">
    <property type="term" value="P:mismatch repair"/>
    <property type="evidence" value="ECO:0007669"/>
    <property type="project" value="UniProtKB-UniRule"/>
</dbReference>
<dbReference type="PIRSF" id="PIRSF018267">
    <property type="entry name" value="VSR_endonuc"/>
    <property type="match status" value="1"/>
</dbReference>
<evidence type="ECO:0000256" key="4">
    <source>
        <dbReference type="ARBA" id="ARBA00022801"/>
    </source>
</evidence>
<dbReference type="NCBIfam" id="TIGR00632">
    <property type="entry name" value="vsr"/>
    <property type="match status" value="1"/>
</dbReference>
<dbReference type="SUPFAM" id="SSF52980">
    <property type="entry name" value="Restriction endonuclease-like"/>
    <property type="match status" value="1"/>
</dbReference>
<comment type="similarity">
    <text evidence="6">Belongs to the vsr family.</text>
</comment>
<reference evidence="7" key="1">
    <citation type="submission" date="2019-04" db="EMBL/GenBank/DDBJ databases">
        <title>Evolution of Biomass-Degrading Anaerobic Consortia Revealed by Metagenomics.</title>
        <authorList>
            <person name="Peng X."/>
        </authorList>
    </citation>
    <scope>NUCLEOTIDE SEQUENCE</scope>
    <source>
        <strain evidence="7">SIG254</strain>
    </source>
</reference>
<dbReference type="Proteomes" id="UP000768462">
    <property type="component" value="Unassembled WGS sequence"/>
</dbReference>
<keyword evidence="5 6" id="KW-0234">DNA repair</keyword>
<evidence type="ECO:0000256" key="1">
    <source>
        <dbReference type="ARBA" id="ARBA00022722"/>
    </source>
</evidence>
<comment type="caution">
    <text evidence="7">The sequence shown here is derived from an EMBL/GenBank/DDBJ whole genome shotgun (WGS) entry which is preliminary data.</text>
</comment>
<dbReference type="Gene3D" id="3.40.960.10">
    <property type="entry name" value="VSR Endonuclease"/>
    <property type="match status" value="1"/>
</dbReference>
<name>A0A927ZNG7_9CLOT</name>
<protein>
    <recommendedName>
        <fullName evidence="6">Very short patch repair endonuclease</fullName>
        <ecNumber evidence="6">3.1.-.-</ecNumber>
    </recommendedName>
</protein>
<keyword evidence="2 6" id="KW-0255">Endonuclease</keyword>
<dbReference type="AlphaFoldDB" id="A0A927ZNG7"/>
<evidence type="ECO:0000256" key="3">
    <source>
        <dbReference type="ARBA" id="ARBA00022763"/>
    </source>
</evidence>
<accession>A0A927ZNG7</accession>
<keyword evidence="3 6" id="KW-0227">DNA damage</keyword>
<keyword evidence="1 6" id="KW-0540">Nuclease</keyword>